<dbReference type="Pfam" id="PF00571">
    <property type="entry name" value="CBS"/>
    <property type="match status" value="1"/>
</dbReference>
<accession>A0A6A5DMX1</accession>
<dbReference type="InterPro" id="IPR050214">
    <property type="entry name" value="Cys_Synth/Cystath_Beta-Synth"/>
</dbReference>
<keyword evidence="4" id="KW-0028">Amino-acid biosynthesis</keyword>
<dbReference type="Pfam" id="PF00291">
    <property type="entry name" value="PALP"/>
    <property type="match status" value="1"/>
</dbReference>
<reference evidence="7 8" key="1">
    <citation type="submission" date="2019-06" db="EMBL/GenBank/DDBJ databases">
        <title>A chromosome-scale genome assembly of the European perch, Perca fluviatilis.</title>
        <authorList>
            <person name="Roques C."/>
            <person name="Zahm M."/>
            <person name="Cabau C."/>
            <person name="Klopp C."/>
            <person name="Bouchez O."/>
            <person name="Donnadieu C."/>
            <person name="Kuhl H."/>
            <person name="Gislard M."/>
            <person name="Guendouz S."/>
            <person name="Journot L."/>
            <person name="Haffray P."/>
            <person name="Bestin A."/>
            <person name="Morvezen R."/>
            <person name="Feron R."/>
            <person name="Wen M."/>
            <person name="Jouanno E."/>
            <person name="Herpin A."/>
            <person name="Schartl M."/>
            <person name="Postlethwait J."/>
            <person name="Schaerlinger B."/>
            <person name="Chardard D."/>
            <person name="Lecocq T."/>
            <person name="Poncet C."/>
            <person name="Jaffrelo L."/>
            <person name="Lampietro C."/>
            <person name="Guiguen Y."/>
        </authorList>
    </citation>
    <scope>NUCLEOTIDE SEQUENCE [LARGE SCALE GENOMIC DNA]</scope>
    <source>
        <tissue evidence="7">Blood</tissue>
    </source>
</reference>
<dbReference type="Gene3D" id="3.40.50.1100">
    <property type="match status" value="2"/>
</dbReference>
<dbReference type="InterPro" id="IPR036052">
    <property type="entry name" value="TrpB-like_PALP_sf"/>
</dbReference>
<dbReference type="SUPFAM" id="SSF53686">
    <property type="entry name" value="Tryptophan synthase beta subunit-like PLP-dependent enzymes"/>
    <property type="match status" value="1"/>
</dbReference>
<dbReference type="CDD" id="cd04608">
    <property type="entry name" value="CBS_pair_CBS"/>
    <property type="match status" value="1"/>
</dbReference>
<comment type="cofactor">
    <cofactor evidence="1">
        <name>pyridoxal 5'-phosphate</name>
        <dbReference type="ChEBI" id="CHEBI:597326"/>
    </cofactor>
</comment>
<dbReference type="PROSITE" id="PS51371">
    <property type="entry name" value="CBS"/>
    <property type="match status" value="1"/>
</dbReference>
<keyword evidence="4" id="KW-0198">Cysteine biosynthesis</keyword>
<keyword evidence="5" id="KW-0129">CBS domain</keyword>
<dbReference type="InterPro" id="IPR000644">
    <property type="entry name" value="CBS_dom"/>
</dbReference>
<sequence length="318" mass="35465">MPEKMSMEKVDVLRALGAEIVRTPTSARFDSPESHVGVAWRLKNEIPNSHILDQYRNPSNPLAHYDTTAEEILEQCDGKLDMLVAGAGTGGTITGIARKLKERCPNIKIVGVDPEGSILAEPEELNKTDKTQYEVEGIGSKFLSDKWMVQKGFLSEEDLMVKKPWWWNLRLQGLNLSAPLTVLPTVTCQRTIKILKEKGFDQAPVVDEAGLILGMVTLGNMLACILAGKIKLSDPVSKVLYKQFKQIRLTDNLGKLSRILETDHFALVVHEQIQYLTDGSPSLKQMVFGVVTAVDLLNFVTGRERRERSMSESTDEMN</sequence>
<gene>
    <name evidence="7" type="ORF">PFLUV_G00273350</name>
</gene>
<dbReference type="Proteomes" id="UP000465112">
    <property type="component" value="Chromosome 24"/>
</dbReference>
<dbReference type="InterPro" id="IPR046353">
    <property type="entry name" value="CBS_C"/>
</dbReference>
<comment type="similarity">
    <text evidence="2">Belongs to the cysteine synthase/cystathionine beta-synthase family.</text>
</comment>
<name>A0A6A5DMX1_PERFL</name>
<evidence type="ECO:0000259" key="6">
    <source>
        <dbReference type="PROSITE" id="PS51371"/>
    </source>
</evidence>
<evidence type="ECO:0000256" key="3">
    <source>
        <dbReference type="ARBA" id="ARBA00022898"/>
    </source>
</evidence>
<dbReference type="Gene3D" id="3.10.580.10">
    <property type="entry name" value="CBS-domain"/>
    <property type="match status" value="1"/>
</dbReference>
<feature type="domain" description="CBS" evidence="6">
    <location>
        <begin position="175"/>
        <end position="232"/>
    </location>
</feature>
<comment type="caution">
    <text evidence="7">The sequence shown here is derived from an EMBL/GenBank/DDBJ whole genome shotgun (WGS) entry which is preliminary data.</text>
</comment>
<evidence type="ECO:0000256" key="4">
    <source>
        <dbReference type="ARBA" id="ARBA00023192"/>
    </source>
</evidence>
<dbReference type="AlphaFoldDB" id="A0A6A5DMX1"/>
<evidence type="ECO:0000256" key="1">
    <source>
        <dbReference type="ARBA" id="ARBA00001933"/>
    </source>
</evidence>
<dbReference type="GO" id="GO:0019344">
    <property type="term" value="P:cysteine biosynthetic process"/>
    <property type="evidence" value="ECO:0007669"/>
    <property type="project" value="UniProtKB-KW"/>
</dbReference>
<evidence type="ECO:0000313" key="7">
    <source>
        <dbReference type="EMBL" id="KAF1371821.1"/>
    </source>
</evidence>
<evidence type="ECO:0000313" key="8">
    <source>
        <dbReference type="Proteomes" id="UP000465112"/>
    </source>
</evidence>
<dbReference type="InterPro" id="IPR046342">
    <property type="entry name" value="CBS_dom_sf"/>
</dbReference>
<dbReference type="PANTHER" id="PTHR10314">
    <property type="entry name" value="CYSTATHIONINE BETA-SYNTHASE"/>
    <property type="match status" value="1"/>
</dbReference>
<dbReference type="EMBL" id="VHII01000024">
    <property type="protein sequence ID" value="KAF1371821.1"/>
    <property type="molecule type" value="Genomic_DNA"/>
</dbReference>
<dbReference type="SMART" id="SM00116">
    <property type="entry name" value="CBS"/>
    <property type="match status" value="1"/>
</dbReference>
<organism evidence="7 8">
    <name type="scientific">Perca fluviatilis</name>
    <name type="common">European perch</name>
    <dbReference type="NCBI Taxonomy" id="8168"/>
    <lineage>
        <taxon>Eukaryota</taxon>
        <taxon>Metazoa</taxon>
        <taxon>Chordata</taxon>
        <taxon>Craniata</taxon>
        <taxon>Vertebrata</taxon>
        <taxon>Euteleostomi</taxon>
        <taxon>Actinopterygii</taxon>
        <taxon>Neopterygii</taxon>
        <taxon>Teleostei</taxon>
        <taxon>Neoteleostei</taxon>
        <taxon>Acanthomorphata</taxon>
        <taxon>Eupercaria</taxon>
        <taxon>Perciformes</taxon>
        <taxon>Percoidei</taxon>
        <taxon>Percidae</taxon>
        <taxon>Percinae</taxon>
        <taxon>Perca</taxon>
    </lineage>
</organism>
<protein>
    <recommendedName>
        <fullName evidence="6">CBS domain-containing protein</fullName>
    </recommendedName>
</protein>
<dbReference type="InterPro" id="IPR001926">
    <property type="entry name" value="TrpB-like_PALP"/>
</dbReference>
<proteinExistence type="inferred from homology"/>
<evidence type="ECO:0000256" key="5">
    <source>
        <dbReference type="PROSITE-ProRule" id="PRU00703"/>
    </source>
</evidence>
<evidence type="ECO:0000256" key="2">
    <source>
        <dbReference type="ARBA" id="ARBA00007103"/>
    </source>
</evidence>
<keyword evidence="3" id="KW-0663">Pyridoxal phosphate</keyword>
<dbReference type="FunFam" id="3.10.580.10:FF:000014">
    <property type="entry name" value="Cystathionine beta-synthase"/>
    <property type="match status" value="1"/>
</dbReference>
<keyword evidence="8" id="KW-1185">Reference proteome</keyword>
<dbReference type="SUPFAM" id="SSF54631">
    <property type="entry name" value="CBS-domain pair"/>
    <property type="match status" value="1"/>
</dbReference>
<dbReference type="FunFam" id="3.40.50.1100:FF:000118">
    <property type="entry name" value="Related to CYS4-cystathionine beta-synthase"/>
    <property type="match status" value="1"/>
</dbReference>